<keyword evidence="2" id="KW-1133">Transmembrane helix</keyword>
<evidence type="ECO:0000313" key="3">
    <source>
        <dbReference type="EMBL" id="OAQ33534.1"/>
    </source>
</evidence>
<sequence length="61" mass="6787">MWLGLLQVGGVVVRGALLLLLGLPVVADKYIFHVRQRTARDAQRGSVRSKDLRQSCASRRV</sequence>
<accession>A0A197KAV9</accession>
<keyword evidence="2" id="KW-0472">Membrane</keyword>
<evidence type="ECO:0000313" key="4">
    <source>
        <dbReference type="Proteomes" id="UP000078512"/>
    </source>
</evidence>
<keyword evidence="4" id="KW-1185">Reference proteome</keyword>
<gene>
    <name evidence="3" type="ORF">K457DRAFT_133905</name>
</gene>
<organism evidence="3 4">
    <name type="scientific">Linnemannia elongata AG-77</name>
    <dbReference type="NCBI Taxonomy" id="1314771"/>
    <lineage>
        <taxon>Eukaryota</taxon>
        <taxon>Fungi</taxon>
        <taxon>Fungi incertae sedis</taxon>
        <taxon>Mucoromycota</taxon>
        <taxon>Mortierellomycotina</taxon>
        <taxon>Mortierellomycetes</taxon>
        <taxon>Mortierellales</taxon>
        <taxon>Mortierellaceae</taxon>
        <taxon>Linnemannia</taxon>
    </lineage>
</organism>
<dbReference type="Proteomes" id="UP000078512">
    <property type="component" value="Unassembled WGS sequence"/>
</dbReference>
<proteinExistence type="predicted"/>
<feature type="transmembrane region" description="Helical" evidence="2">
    <location>
        <begin position="6"/>
        <end position="27"/>
    </location>
</feature>
<evidence type="ECO:0000256" key="2">
    <source>
        <dbReference type="SAM" id="Phobius"/>
    </source>
</evidence>
<evidence type="ECO:0000256" key="1">
    <source>
        <dbReference type="SAM" id="MobiDB-lite"/>
    </source>
</evidence>
<feature type="region of interest" description="Disordered" evidence="1">
    <location>
        <begin position="41"/>
        <end position="61"/>
    </location>
</feature>
<keyword evidence="2" id="KW-0812">Transmembrane</keyword>
<reference evidence="3 4" key="1">
    <citation type="submission" date="2016-05" db="EMBL/GenBank/DDBJ databases">
        <title>Genome sequencing reveals origins of a unique bacterial endosymbiosis in the earliest lineages of terrestrial Fungi.</title>
        <authorList>
            <consortium name="DOE Joint Genome Institute"/>
            <person name="Uehling J."/>
            <person name="Gryganskyi A."/>
            <person name="Hameed K."/>
            <person name="Tschaplinski T."/>
            <person name="Misztal P."/>
            <person name="Wu S."/>
            <person name="Desiro A."/>
            <person name="Vande Pol N."/>
            <person name="Du Z.-Y."/>
            <person name="Zienkiewicz A."/>
            <person name="Zienkiewicz K."/>
            <person name="Morin E."/>
            <person name="Tisserant E."/>
            <person name="Splivallo R."/>
            <person name="Hainaut M."/>
            <person name="Henrissat B."/>
            <person name="Ohm R."/>
            <person name="Kuo A."/>
            <person name="Yan J."/>
            <person name="Lipzen A."/>
            <person name="Nolan M."/>
            <person name="Labutti K."/>
            <person name="Barry K."/>
            <person name="Goldstein A."/>
            <person name="Labbe J."/>
            <person name="Schadt C."/>
            <person name="Tuskan G."/>
            <person name="Grigoriev I."/>
            <person name="Martin F."/>
            <person name="Vilgalys R."/>
            <person name="Bonito G."/>
        </authorList>
    </citation>
    <scope>NUCLEOTIDE SEQUENCE [LARGE SCALE GENOMIC DNA]</scope>
    <source>
        <strain evidence="3 4">AG-77</strain>
    </source>
</reference>
<dbReference type="EMBL" id="KV442020">
    <property type="protein sequence ID" value="OAQ33534.1"/>
    <property type="molecule type" value="Genomic_DNA"/>
</dbReference>
<protein>
    <submittedName>
        <fullName evidence="3">Uncharacterized protein</fullName>
    </submittedName>
</protein>
<dbReference type="AlphaFoldDB" id="A0A197KAV9"/>
<name>A0A197KAV9_9FUNG</name>
<feature type="compositionally biased region" description="Basic and acidic residues" evidence="1">
    <location>
        <begin position="41"/>
        <end position="53"/>
    </location>
</feature>